<dbReference type="InterPro" id="IPR013087">
    <property type="entry name" value="Znf_C2H2_type"/>
</dbReference>
<evidence type="ECO:0000313" key="6">
    <source>
        <dbReference type="Proteomes" id="UP001381693"/>
    </source>
</evidence>
<feature type="region of interest" description="Disordered" evidence="3">
    <location>
        <begin position="377"/>
        <end position="398"/>
    </location>
</feature>
<keyword evidence="6" id="KW-1185">Reference proteome</keyword>
<evidence type="ECO:0000259" key="4">
    <source>
        <dbReference type="PROSITE" id="PS50157"/>
    </source>
</evidence>
<keyword evidence="1" id="KW-0863">Zinc-finger</keyword>
<dbReference type="GO" id="GO:0008270">
    <property type="term" value="F:zinc ion binding"/>
    <property type="evidence" value="ECO:0007669"/>
    <property type="project" value="UniProtKB-KW"/>
</dbReference>
<proteinExistence type="predicted"/>
<keyword evidence="1" id="KW-0862">Zinc</keyword>
<feature type="non-terminal residue" evidence="5">
    <location>
        <position position="604"/>
    </location>
</feature>
<dbReference type="PROSITE" id="PS00028">
    <property type="entry name" value="ZINC_FINGER_C2H2_1"/>
    <property type="match status" value="1"/>
</dbReference>
<dbReference type="Proteomes" id="UP001381693">
    <property type="component" value="Unassembled WGS sequence"/>
</dbReference>
<evidence type="ECO:0000256" key="1">
    <source>
        <dbReference type="PROSITE-ProRule" id="PRU00042"/>
    </source>
</evidence>
<evidence type="ECO:0000256" key="3">
    <source>
        <dbReference type="SAM" id="MobiDB-lite"/>
    </source>
</evidence>
<comment type="caution">
    <text evidence="5">The sequence shown here is derived from an EMBL/GenBank/DDBJ whole genome shotgun (WGS) entry which is preliminary data.</text>
</comment>
<feature type="compositionally biased region" description="Basic and acidic residues" evidence="3">
    <location>
        <begin position="432"/>
        <end position="444"/>
    </location>
</feature>
<keyword evidence="1" id="KW-0479">Metal-binding</keyword>
<feature type="region of interest" description="Disordered" evidence="3">
    <location>
        <begin position="424"/>
        <end position="444"/>
    </location>
</feature>
<feature type="domain" description="C2H2-type" evidence="4">
    <location>
        <begin position="522"/>
        <end position="550"/>
    </location>
</feature>
<keyword evidence="2" id="KW-0175">Coiled coil</keyword>
<organism evidence="5 6">
    <name type="scientific">Halocaridina rubra</name>
    <name type="common">Hawaiian red shrimp</name>
    <dbReference type="NCBI Taxonomy" id="373956"/>
    <lineage>
        <taxon>Eukaryota</taxon>
        <taxon>Metazoa</taxon>
        <taxon>Ecdysozoa</taxon>
        <taxon>Arthropoda</taxon>
        <taxon>Crustacea</taxon>
        <taxon>Multicrustacea</taxon>
        <taxon>Malacostraca</taxon>
        <taxon>Eumalacostraca</taxon>
        <taxon>Eucarida</taxon>
        <taxon>Decapoda</taxon>
        <taxon>Pleocyemata</taxon>
        <taxon>Caridea</taxon>
        <taxon>Atyoidea</taxon>
        <taxon>Atyidae</taxon>
        <taxon>Halocaridina</taxon>
    </lineage>
</organism>
<evidence type="ECO:0000313" key="5">
    <source>
        <dbReference type="EMBL" id="KAK7082369.1"/>
    </source>
</evidence>
<sequence>MKRRSQVDMSVPPLHYVTSEEFSSKPKKCSSKLENGLKKNTLSDSKQAKIFPRVLKPLTKRKCSKLLKKKATLTKKYLKLEAEMRKLTQQVNMLDHEINHIIEEPTEDLLKVPERPLSIGSSPLDIGNLSGSSVHNPNAYVLAQRDFTFKGGSNKKRVGNSMNSNTPAKSRGHPKKNLDMDGYDALASAVLVKVVPQYPSTKKRCLSSTSNVAKYSEGRQFQKKSNPQGILLKNVKVAIEMDLKDRSENNYRNKTNDCNEGHDDNFAVSARHSKLLRNRSDNPQVDGAFNSKCNLDEPERVHRSVNDALVGTGKHQELVTKKKPRKYTRNVGIFLKGCTGKTKNKQIPKNVTFQEAKLETLERTGLKRKIIQDDKIESNKRSFENGNHHPEESALGNKDHVLETFPVHGPPSFDTFCRPQNRLVGAKNSKPKSREDKIVEESEKHVSSGSVCTLNTSSPVSLRGMKPGFSSVERMHPSTETRPSQNYVVIKDSKAKILNNGQTKGILKSNKASSNGSKNGYFCCPLCPECYENPDTLVDHYKFFHAKHRPYICKFEGCPALLQRQNSQKHLQSHLFKRNFNCPYCSYSQKNMCLLKHHLVIHEQ</sequence>
<dbReference type="EMBL" id="JAXCGZ010004055">
    <property type="protein sequence ID" value="KAK7082369.1"/>
    <property type="molecule type" value="Genomic_DNA"/>
</dbReference>
<protein>
    <recommendedName>
        <fullName evidence="4">C2H2-type domain-containing protein</fullName>
    </recommendedName>
</protein>
<name>A0AAN8XQH5_HALRR</name>
<evidence type="ECO:0000256" key="2">
    <source>
        <dbReference type="SAM" id="Coils"/>
    </source>
</evidence>
<gene>
    <name evidence="5" type="ORF">SK128_011815</name>
</gene>
<dbReference type="Gene3D" id="3.30.160.60">
    <property type="entry name" value="Classic Zinc Finger"/>
    <property type="match status" value="1"/>
</dbReference>
<feature type="coiled-coil region" evidence="2">
    <location>
        <begin position="63"/>
        <end position="104"/>
    </location>
</feature>
<dbReference type="SMART" id="SM00355">
    <property type="entry name" value="ZnF_C2H2"/>
    <property type="match status" value="3"/>
</dbReference>
<reference evidence="5 6" key="1">
    <citation type="submission" date="2023-11" db="EMBL/GenBank/DDBJ databases">
        <title>Halocaridina rubra genome assembly.</title>
        <authorList>
            <person name="Smith C."/>
        </authorList>
    </citation>
    <scope>NUCLEOTIDE SEQUENCE [LARGE SCALE GENOMIC DNA]</scope>
    <source>
        <strain evidence="5">EP-1</strain>
        <tissue evidence="5">Whole</tissue>
    </source>
</reference>
<dbReference type="PROSITE" id="PS50157">
    <property type="entry name" value="ZINC_FINGER_C2H2_2"/>
    <property type="match status" value="1"/>
</dbReference>
<feature type="region of interest" description="Disordered" evidence="3">
    <location>
        <begin position="152"/>
        <end position="177"/>
    </location>
</feature>
<dbReference type="AlphaFoldDB" id="A0AAN8XQH5"/>
<accession>A0AAN8XQH5</accession>